<dbReference type="SUPFAM" id="SSF56112">
    <property type="entry name" value="Protein kinase-like (PK-like)"/>
    <property type="match status" value="1"/>
</dbReference>
<keyword evidence="4" id="KW-0418">Kinase</keyword>
<sequence length="103" mass="11564">MQEEQARRVFRQIVCAVGYCHDQGVVHRDLKPQNILVDARGHVKLIDFGFSSRFTAGQKLTNFWGTPAYLAPEVVLWQAYEGPPADIWSLGEPAHSGGPPFRE</sequence>
<dbReference type="OrthoDB" id="6503540at2759"/>
<evidence type="ECO:0000256" key="2">
    <source>
        <dbReference type="ARBA" id="ARBA00022840"/>
    </source>
</evidence>
<accession>A0A443RTP1</accession>
<reference evidence="4 5" key="1">
    <citation type="journal article" date="2018" name="Gigascience">
        <title>Genomes of trombidid mites reveal novel predicted allergens and laterally-transferred genes associated with secondary metabolism.</title>
        <authorList>
            <person name="Dong X."/>
            <person name="Chaisiri K."/>
            <person name="Xia D."/>
            <person name="Armstrong S.D."/>
            <person name="Fang Y."/>
            <person name="Donnelly M.J."/>
            <person name="Kadowaki T."/>
            <person name="McGarry J.W."/>
            <person name="Darby A.C."/>
            <person name="Makepeace B.L."/>
        </authorList>
    </citation>
    <scope>NUCLEOTIDE SEQUENCE [LARGE SCALE GENOMIC DNA]</scope>
    <source>
        <strain evidence="4">UoL-UT</strain>
    </source>
</reference>
<dbReference type="GO" id="GO:0005524">
    <property type="term" value="F:ATP binding"/>
    <property type="evidence" value="ECO:0007669"/>
    <property type="project" value="UniProtKB-KW"/>
</dbReference>
<dbReference type="EMBL" id="NCKV01039537">
    <property type="protein sequence ID" value="RWS18449.1"/>
    <property type="molecule type" value="Genomic_DNA"/>
</dbReference>
<organism evidence="4 5">
    <name type="scientific">Leptotrombidium deliense</name>
    <dbReference type="NCBI Taxonomy" id="299467"/>
    <lineage>
        <taxon>Eukaryota</taxon>
        <taxon>Metazoa</taxon>
        <taxon>Ecdysozoa</taxon>
        <taxon>Arthropoda</taxon>
        <taxon>Chelicerata</taxon>
        <taxon>Arachnida</taxon>
        <taxon>Acari</taxon>
        <taxon>Acariformes</taxon>
        <taxon>Trombidiformes</taxon>
        <taxon>Prostigmata</taxon>
        <taxon>Anystina</taxon>
        <taxon>Parasitengona</taxon>
        <taxon>Trombiculoidea</taxon>
        <taxon>Trombiculidae</taxon>
        <taxon>Leptotrombidium</taxon>
    </lineage>
</organism>
<dbReference type="PANTHER" id="PTHR24346:SF30">
    <property type="entry name" value="MATERNAL EMBRYONIC LEUCINE ZIPPER KINASE"/>
    <property type="match status" value="1"/>
</dbReference>
<dbReference type="InterPro" id="IPR011009">
    <property type="entry name" value="Kinase-like_dom_sf"/>
</dbReference>
<evidence type="ECO:0000313" key="4">
    <source>
        <dbReference type="EMBL" id="RWS18449.1"/>
    </source>
</evidence>
<dbReference type="Gene3D" id="1.10.510.10">
    <property type="entry name" value="Transferase(Phosphotransferase) domain 1"/>
    <property type="match status" value="1"/>
</dbReference>
<comment type="caution">
    <text evidence="4">The sequence shown here is derived from an EMBL/GenBank/DDBJ whole genome shotgun (WGS) entry which is preliminary data.</text>
</comment>
<dbReference type="PANTHER" id="PTHR24346">
    <property type="entry name" value="MAP/MICROTUBULE AFFINITY-REGULATING KINASE"/>
    <property type="match status" value="1"/>
</dbReference>
<dbReference type="PROSITE" id="PS00108">
    <property type="entry name" value="PROTEIN_KINASE_ST"/>
    <property type="match status" value="1"/>
</dbReference>
<dbReference type="PROSITE" id="PS50011">
    <property type="entry name" value="PROTEIN_KINASE_DOM"/>
    <property type="match status" value="1"/>
</dbReference>
<keyword evidence="5" id="KW-1185">Reference proteome</keyword>
<keyword evidence="1" id="KW-0547">Nucleotide-binding</keyword>
<keyword evidence="2" id="KW-0067">ATP-binding</keyword>
<keyword evidence="4" id="KW-0808">Transferase</keyword>
<dbReference type="Proteomes" id="UP000288716">
    <property type="component" value="Unassembled WGS sequence"/>
</dbReference>
<dbReference type="SMART" id="SM00220">
    <property type="entry name" value="S_TKc"/>
    <property type="match status" value="1"/>
</dbReference>
<dbReference type="Pfam" id="PF00069">
    <property type="entry name" value="Pkinase"/>
    <property type="match status" value="1"/>
</dbReference>
<dbReference type="VEuPathDB" id="VectorBase:LDEU013591"/>
<dbReference type="InterPro" id="IPR000719">
    <property type="entry name" value="Prot_kinase_dom"/>
</dbReference>
<name>A0A443RTP1_9ACAR</name>
<proteinExistence type="predicted"/>
<dbReference type="GO" id="GO:0035556">
    <property type="term" value="P:intracellular signal transduction"/>
    <property type="evidence" value="ECO:0007669"/>
    <property type="project" value="TreeGrafter"/>
</dbReference>
<evidence type="ECO:0000256" key="1">
    <source>
        <dbReference type="ARBA" id="ARBA00022741"/>
    </source>
</evidence>
<dbReference type="InterPro" id="IPR008271">
    <property type="entry name" value="Ser/Thr_kinase_AS"/>
</dbReference>
<evidence type="ECO:0000313" key="5">
    <source>
        <dbReference type="Proteomes" id="UP000288716"/>
    </source>
</evidence>
<dbReference type="STRING" id="299467.A0A443RTP1"/>
<gene>
    <name evidence="4" type="ORF">B4U80_11643</name>
</gene>
<dbReference type="AlphaFoldDB" id="A0A443RTP1"/>
<protein>
    <submittedName>
        <fullName evidence="4">Sperm motility kinase 2B-like protein</fullName>
    </submittedName>
</protein>
<evidence type="ECO:0000259" key="3">
    <source>
        <dbReference type="PROSITE" id="PS50011"/>
    </source>
</evidence>
<dbReference type="GO" id="GO:0005737">
    <property type="term" value="C:cytoplasm"/>
    <property type="evidence" value="ECO:0007669"/>
    <property type="project" value="TreeGrafter"/>
</dbReference>
<feature type="domain" description="Protein kinase" evidence="3">
    <location>
        <begin position="1"/>
        <end position="103"/>
    </location>
</feature>
<dbReference type="GO" id="GO:0004674">
    <property type="term" value="F:protein serine/threonine kinase activity"/>
    <property type="evidence" value="ECO:0007669"/>
    <property type="project" value="TreeGrafter"/>
</dbReference>